<proteinExistence type="predicted"/>
<evidence type="ECO:0000313" key="3">
    <source>
        <dbReference type="Proteomes" id="UP000015241"/>
    </source>
</evidence>
<dbReference type="AlphaFoldDB" id="S8E9L7"/>
<organism evidence="2 3">
    <name type="scientific">Fomitopsis schrenkii</name>
    <name type="common">Brown rot fungus</name>
    <dbReference type="NCBI Taxonomy" id="2126942"/>
    <lineage>
        <taxon>Eukaryota</taxon>
        <taxon>Fungi</taxon>
        <taxon>Dikarya</taxon>
        <taxon>Basidiomycota</taxon>
        <taxon>Agaricomycotina</taxon>
        <taxon>Agaricomycetes</taxon>
        <taxon>Polyporales</taxon>
        <taxon>Fomitopsis</taxon>
    </lineage>
</organism>
<keyword evidence="3" id="KW-1185">Reference proteome</keyword>
<protein>
    <recommendedName>
        <fullName evidence="4">Transmembrane protein</fullName>
    </recommendedName>
</protein>
<dbReference type="OrthoDB" id="2803969at2759"/>
<evidence type="ECO:0008006" key="4">
    <source>
        <dbReference type="Google" id="ProtNLM"/>
    </source>
</evidence>
<evidence type="ECO:0000313" key="2">
    <source>
        <dbReference type="EMBL" id="EPT01318.1"/>
    </source>
</evidence>
<gene>
    <name evidence="2" type="ORF">FOMPIDRAFT_1048766</name>
</gene>
<dbReference type="InParanoid" id="S8E9L7"/>
<accession>S8E9L7</accession>
<dbReference type="HOGENOM" id="CLU_1815821_0_0_1"/>
<dbReference type="Proteomes" id="UP000015241">
    <property type="component" value="Unassembled WGS sequence"/>
</dbReference>
<keyword evidence="1" id="KW-1133">Transmembrane helix</keyword>
<feature type="transmembrane region" description="Helical" evidence="1">
    <location>
        <begin position="29"/>
        <end position="48"/>
    </location>
</feature>
<reference evidence="2 3" key="1">
    <citation type="journal article" date="2012" name="Science">
        <title>The Paleozoic origin of enzymatic lignin decomposition reconstructed from 31 fungal genomes.</title>
        <authorList>
            <person name="Floudas D."/>
            <person name="Binder M."/>
            <person name="Riley R."/>
            <person name="Barry K."/>
            <person name="Blanchette R.A."/>
            <person name="Henrissat B."/>
            <person name="Martinez A.T."/>
            <person name="Otillar R."/>
            <person name="Spatafora J.W."/>
            <person name="Yadav J.S."/>
            <person name="Aerts A."/>
            <person name="Benoit I."/>
            <person name="Boyd A."/>
            <person name="Carlson A."/>
            <person name="Copeland A."/>
            <person name="Coutinho P.M."/>
            <person name="de Vries R.P."/>
            <person name="Ferreira P."/>
            <person name="Findley K."/>
            <person name="Foster B."/>
            <person name="Gaskell J."/>
            <person name="Glotzer D."/>
            <person name="Gorecki P."/>
            <person name="Heitman J."/>
            <person name="Hesse C."/>
            <person name="Hori C."/>
            <person name="Igarashi K."/>
            <person name="Jurgens J.A."/>
            <person name="Kallen N."/>
            <person name="Kersten P."/>
            <person name="Kohler A."/>
            <person name="Kuees U."/>
            <person name="Kumar T.K.A."/>
            <person name="Kuo A."/>
            <person name="LaButti K."/>
            <person name="Larrondo L.F."/>
            <person name="Lindquist E."/>
            <person name="Ling A."/>
            <person name="Lombard V."/>
            <person name="Lucas S."/>
            <person name="Lundell T."/>
            <person name="Martin R."/>
            <person name="McLaughlin D.J."/>
            <person name="Morgenstern I."/>
            <person name="Morin E."/>
            <person name="Murat C."/>
            <person name="Nagy L.G."/>
            <person name="Nolan M."/>
            <person name="Ohm R.A."/>
            <person name="Patyshakuliyeva A."/>
            <person name="Rokas A."/>
            <person name="Ruiz-Duenas F.J."/>
            <person name="Sabat G."/>
            <person name="Salamov A."/>
            <person name="Samejima M."/>
            <person name="Schmutz J."/>
            <person name="Slot J.C."/>
            <person name="St John F."/>
            <person name="Stenlid J."/>
            <person name="Sun H."/>
            <person name="Sun S."/>
            <person name="Syed K."/>
            <person name="Tsang A."/>
            <person name="Wiebenga A."/>
            <person name="Young D."/>
            <person name="Pisabarro A."/>
            <person name="Eastwood D.C."/>
            <person name="Martin F."/>
            <person name="Cullen D."/>
            <person name="Grigoriev I.V."/>
            <person name="Hibbett D.S."/>
        </authorList>
    </citation>
    <scope>NUCLEOTIDE SEQUENCE</scope>
    <source>
        <strain evidence="3">FP-58527</strain>
    </source>
</reference>
<keyword evidence="1" id="KW-0472">Membrane</keyword>
<evidence type="ECO:0000256" key="1">
    <source>
        <dbReference type="SAM" id="Phobius"/>
    </source>
</evidence>
<name>S8E9L7_FOMSC</name>
<feature type="transmembrane region" description="Helical" evidence="1">
    <location>
        <begin position="54"/>
        <end position="72"/>
    </location>
</feature>
<keyword evidence="1" id="KW-0812">Transmembrane</keyword>
<sequence length="142" mass="15423">MRTFRRVEGSVAAVGRVNVLKQVLLRDTVVCFGLLCIVNVIGMATGHLDQWIEVMQSWVAILTSILLWRLALNLRETSGSTTGVDNSIEALDLSHTLADSEPSTASNDQSELSGFTTSGDKGWAIELGIMSSERVPDITVEM</sequence>
<dbReference type="EMBL" id="KE504142">
    <property type="protein sequence ID" value="EPT01318.1"/>
    <property type="molecule type" value="Genomic_DNA"/>
</dbReference>